<dbReference type="InterPro" id="IPR013974">
    <property type="entry name" value="SAF"/>
</dbReference>
<proteinExistence type="inferred from homology"/>
<evidence type="ECO:0000256" key="1">
    <source>
        <dbReference type="ARBA" id="ARBA00010986"/>
    </source>
</evidence>
<dbReference type="Proteomes" id="UP000298656">
    <property type="component" value="Chromosome 2"/>
</dbReference>
<dbReference type="GO" id="GO:0016829">
    <property type="term" value="F:lyase activity"/>
    <property type="evidence" value="ECO:0007669"/>
    <property type="project" value="UniProtKB-KW"/>
</dbReference>
<protein>
    <submittedName>
        <fullName evidence="4">Altronate dehydratase</fullName>
    </submittedName>
</protein>
<name>A0A4V1EI08_9BURK</name>
<evidence type="ECO:0000313" key="4">
    <source>
        <dbReference type="EMBL" id="QCP52120.1"/>
    </source>
</evidence>
<evidence type="ECO:0000256" key="2">
    <source>
        <dbReference type="ARBA" id="ARBA00023239"/>
    </source>
</evidence>
<organism evidence="4 5">
    <name type="scientific">Trinickia violacea</name>
    <dbReference type="NCBI Taxonomy" id="2571746"/>
    <lineage>
        <taxon>Bacteria</taxon>
        <taxon>Pseudomonadati</taxon>
        <taxon>Pseudomonadota</taxon>
        <taxon>Betaproteobacteria</taxon>
        <taxon>Burkholderiales</taxon>
        <taxon>Burkholderiaceae</taxon>
        <taxon>Trinickia</taxon>
    </lineage>
</organism>
<evidence type="ECO:0000313" key="5">
    <source>
        <dbReference type="Proteomes" id="UP000298656"/>
    </source>
</evidence>
<keyword evidence="2" id="KW-0456">Lyase</keyword>
<dbReference type="InterPro" id="IPR007392">
    <property type="entry name" value="GD_AH_second"/>
</dbReference>
<evidence type="ECO:0000259" key="3">
    <source>
        <dbReference type="SMART" id="SM00858"/>
    </source>
</evidence>
<dbReference type="InterPro" id="IPR048332">
    <property type="entry name" value="GD_AH_C"/>
</dbReference>
<dbReference type="Gene3D" id="2.30.130.110">
    <property type="match status" value="1"/>
</dbReference>
<dbReference type="EMBL" id="CP040078">
    <property type="protein sequence ID" value="QCP52120.1"/>
    <property type="molecule type" value="Genomic_DNA"/>
</dbReference>
<dbReference type="InterPro" id="IPR052172">
    <property type="entry name" value="UxaA_altronate/galactarate_dh"/>
</dbReference>
<dbReference type="PANTHER" id="PTHR30536:SF5">
    <property type="entry name" value="ALTRONATE DEHYDRATASE"/>
    <property type="match status" value="1"/>
</dbReference>
<dbReference type="OrthoDB" id="9804574at2"/>
<keyword evidence="5" id="KW-1185">Reference proteome</keyword>
<dbReference type="CDD" id="cd11613">
    <property type="entry name" value="SAF_AH_GD"/>
    <property type="match status" value="1"/>
</dbReference>
<dbReference type="Pfam" id="PF20629">
    <property type="entry name" value="GD_AH_C"/>
    <property type="match status" value="1"/>
</dbReference>
<dbReference type="RefSeq" id="WP_137334893.1">
    <property type="nucleotide sequence ID" value="NZ_CP040078.1"/>
</dbReference>
<dbReference type="Pfam" id="PF08666">
    <property type="entry name" value="SAF"/>
    <property type="match status" value="1"/>
</dbReference>
<dbReference type="Pfam" id="PF04295">
    <property type="entry name" value="GD_AH_second"/>
    <property type="match status" value="1"/>
</dbReference>
<accession>A0A4V1EI08</accession>
<dbReference type="PANTHER" id="PTHR30536">
    <property type="entry name" value="ALTRONATE/GALACTARATE DEHYDRATASE"/>
    <property type="match status" value="1"/>
</dbReference>
<dbReference type="GO" id="GO:0019698">
    <property type="term" value="P:D-galacturonate catabolic process"/>
    <property type="evidence" value="ECO:0007669"/>
    <property type="project" value="TreeGrafter"/>
</dbReference>
<dbReference type="KEGG" id="tvl:FAZ95_23300"/>
<dbReference type="InterPro" id="IPR044144">
    <property type="entry name" value="SAF_UxaA/GarD"/>
</dbReference>
<dbReference type="SMART" id="SM00858">
    <property type="entry name" value="SAF"/>
    <property type="match status" value="1"/>
</dbReference>
<feature type="domain" description="SAF" evidence="3">
    <location>
        <begin position="13"/>
        <end position="84"/>
    </location>
</feature>
<gene>
    <name evidence="4" type="ORF">FAZ95_23300</name>
</gene>
<dbReference type="AlphaFoldDB" id="A0A4V1EI08"/>
<sequence length="508" mass="53029">MKDQTVVILHDEDNVAVALRALSADVSIDVAGRTLRVPAPVPAGHKVATRDIARGARIIKYRQTIGVALCDIAAGEHVHVHNVGMPEHHQSERPPDNATYRIAEADRSDTFQGYVRADGQVGTRNYIGVIASVNCSASVCHAIADAFKGDAMAAFGGVDGVVAITHQSGCGLSAAGDGIALLRRTLVGYACNPNFAGVLFVGLGCEVNQVSGMAELLGPLNPGPIRTLVIQDEGGVRETVARGIAIVHELVDVAERAARTEVPAARLKVGLQCGGSDGYSGITANPALGAAVDLLVRNGGTAILSETPEIYGAEHLLTARAASRGVVDRLLEKLRWWERYAGDAGGEMNNNPSPGNKAGGITTILEKSLGAVSKGGGTALKAVYDYADPVSECGLVFMDTPGYDPVSATGQIAGGANLICFTTGRGSVFGSKPVPTIKLATTTGLFERMRADMDFNCGEIVDGSLSVEETGERLFRLVLAVASGERTCSEENGIGDREFVPWLRGAVM</sequence>
<comment type="similarity">
    <text evidence="1">Belongs to the UxaA family.</text>
</comment>
<reference evidence="4 5" key="1">
    <citation type="submission" date="2019-05" db="EMBL/GenBank/DDBJ databases">
        <title>Burkholderia sp. DHOD12, isolated from subtropical forest soil.</title>
        <authorList>
            <person name="Gao Z.-H."/>
            <person name="Qiu L.-H."/>
        </authorList>
    </citation>
    <scope>NUCLEOTIDE SEQUENCE [LARGE SCALE GENOMIC DNA]</scope>
    <source>
        <strain evidence="4 5">DHOD12</strain>
    </source>
</reference>